<dbReference type="RefSeq" id="WP_091775594.1">
    <property type="nucleotide sequence ID" value="NZ_CAESCL010000066.1"/>
</dbReference>
<dbReference type="STRING" id="571933.SAMN05216362_1476"/>
<dbReference type="Gene3D" id="1.20.90.10">
    <property type="entry name" value="Phospholipase A2 domain"/>
    <property type="match status" value="1"/>
</dbReference>
<proteinExistence type="predicted"/>
<dbReference type="InterPro" id="IPR013607">
    <property type="entry name" value="Phospholipase_A2-like"/>
</dbReference>
<organism evidence="2 3">
    <name type="scientific">Piscibacillus halophilus</name>
    <dbReference type="NCBI Taxonomy" id="571933"/>
    <lineage>
        <taxon>Bacteria</taxon>
        <taxon>Bacillati</taxon>
        <taxon>Bacillota</taxon>
        <taxon>Bacilli</taxon>
        <taxon>Bacillales</taxon>
        <taxon>Bacillaceae</taxon>
        <taxon>Piscibacillus</taxon>
    </lineage>
</organism>
<dbReference type="GO" id="GO:0050482">
    <property type="term" value="P:arachidonate secretion"/>
    <property type="evidence" value="ECO:0007669"/>
    <property type="project" value="InterPro"/>
</dbReference>
<dbReference type="Pfam" id="PF08398">
    <property type="entry name" value="Phospholip_A2_4"/>
    <property type="match status" value="1"/>
</dbReference>
<dbReference type="Proteomes" id="UP000199427">
    <property type="component" value="Unassembled WGS sequence"/>
</dbReference>
<dbReference type="GO" id="GO:0005198">
    <property type="term" value="F:structural molecule activity"/>
    <property type="evidence" value="ECO:0007669"/>
    <property type="project" value="InterPro"/>
</dbReference>
<evidence type="ECO:0000313" key="3">
    <source>
        <dbReference type="Proteomes" id="UP000199427"/>
    </source>
</evidence>
<gene>
    <name evidence="2" type="ORF">SAMN05216362_1476</name>
</gene>
<dbReference type="SUPFAM" id="SSF48619">
    <property type="entry name" value="Phospholipase A2, PLA2"/>
    <property type="match status" value="1"/>
</dbReference>
<evidence type="ECO:0000259" key="1">
    <source>
        <dbReference type="Pfam" id="PF08398"/>
    </source>
</evidence>
<dbReference type="InterPro" id="IPR036444">
    <property type="entry name" value="PLipase_A2_dom_sf"/>
</dbReference>
<reference evidence="2 3" key="1">
    <citation type="submission" date="2016-10" db="EMBL/GenBank/DDBJ databases">
        <authorList>
            <person name="de Groot N.N."/>
        </authorList>
    </citation>
    <scope>NUCLEOTIDE SEQUENCE [LARGE SCALE GENOMIC DNA]</scope>
    <source>
        <strain evidence="2 3">DSM 21633</strain>
    </source>
</reference>
<evidence type="ECO:0000313" key="2">
    <source>
        <dbReference type="EMBL" id="SER09910.1"/>
    </source>
</evidence>
<name>A0A1H9LEV1_9BACI</name>
<sequence length="84" mass="9819">MGFCVFPGYRYCGPGCSGPGAPINRVDAACRAHDQCYRSNVPRARCDQEFMRRLQPLIHPHTREGRHARTIYNFMKLRSRFNRF</sequence>
<dbReference type="EMBL" id="FOES01000047">
    <property type="protein sequence ID" value="SER09910.1"/>
    <property type="molecule type" value="Genomic_DNA"/>
</dbReference>
<dbReference type="OrthoDB" id="5125543at2"/>
<keyword evidence="2" id="KW-0167">Capsid protein</keyword>
<dbReference type="AlphaFoldDB" id="A0A1H9LEV1"/>
<keyword evidence="2" id="KW-0946">Virion</keyword>
<dbReference type="GO" id="GO:0006644">
    <property type="term" value="P:phospholipid metabolic process"/>
    <property type="evidence" value="ECO:0007669"/>
    <property type="project" value="InterPro"/>
</dbReference>
<protein>
    <submittedName>
        <fullName evidence="2">Coat protein VP1</fullName>
    </submittedName>
</protein>
<dbReference type="GO" id="GO:0004623">
    <property type="term" value="F:phospholipase A2 activity"/>
    <property type="evidence" value="ECO:0007669"/>
    <property type="project" value="InterPro"/>
</dbReference>
<feature type="domain" description="Phospholipase A2-like" evidence="1">
    <location>
        <begin position="5"/>
        <end position="39"/>
    </location>
</feature>
<keyword evidence="3" id="KW-1185">Reference proteome</keyword>
<accession>A0A1H9LEV1</accession>